<gene>
    <name evidence="13" type="ORF">LHJ74_23970</name>
</gene>
<evidence type="ECO:0000256" key="4">
    <source>
        <dbReference type="ARBA" id="ARBA00022679"/>
    </source>
</evidence>
<dbReference type="EC" id="2.7.13.3" evidence="2"/>
<comment type="catalytic activity">
    <reaction evidence="1">
        <text>ATP + protein L-histidine = ADP + protein N-phospho-L-histidine.</text>
        <dbReference type="EC" id="2.7.13.3"/>
    </reaction>
</comment>
<keyword evidence="8" id="KW-0902">Two-component regulatory system</keyword>
<dbReference type="Pfam" id="PF02518">
    <property type="entry name" value="HATPase_c"/>
    <property type="match status" value="1"/>
</dbReference>
<feature type="transmembrane region" description="Helical" evidence="9">
    <location>
        <begin position="167"/>
        <end position="184"/>
    </location>
</feature>
<feature type="domain" description="Signal transduction histidine kinase subgroup 3 dimerisation and phosphoacceptor" evidence="11">
    <location>
        <begin position="216"/>
        <end position="281"/>
    </location>
</feature>
<keyword evidence="5" id="KW-0547">Nucleotide-binding</keyword>
<protein>
    <recommendedName>
        <fullName evidence="2">histidine kinase</fullName>
        <ecNumber evidence="2">2.7.13.3</ecNumber>
    </recommendedName>
</protein>
<feature type="domain" description="Histidine kinase/HSP90-like ATPase" evidence="10">
    <location>
        <begin position="328"/>
        <end position="435"/>
    </location>
</feature>
<keyword evidence="14" id="KW-1185">Reference proteome</keyword>
<keyword evidence="9" id="KW-1133">Transmembrane helix</keyword>
<keyword evidence="3" id="KW-0597">Phosphoprotein</keyword>
<dbReference type="GO" id="GO:0016301">
    <property type="term" value="F:kinase activity"/>
    <property type="evidence" value="ECO:0007669"/>
    <property type="project" value="UniProtKB-KW"/>
</dbReference>
<keyword evidence="9" id="KW-0472">Membrane</keyword>
<evidence type="ECO:0000259" key="12">
    <source>
        <dbReference type="Pfam" id="PF23539"/>
    </source>
</evidence>
<dbReference type="InterPro" id="IPR011712">
    <property type="entry name" value="Sig_transdc_His_kin_sub3_dim/P"/>
</dbReference>
<reference evidence="13 14" key="1">
    <citation type="submission" date="2021-10" db="EMBL/GenBank/DDBJ databases">
        <title>Streptomyces gossypii sp. nov., isolated from soil collected from cotton field.</title>
        <authorList>
            <person name="Ge X."/>
            <person name="Chen X."/>
            <person name="Liu W."/>
        </authorList>
    </citation>
    <scope>NUCLEOTIDE SEQUENCE [LARGE SCALE GENOMIC DNA]</scope>
    <source>
        <strain evidence="13 14">N2-109</strain>
    </source>
</reference>
<keyword evidence="9" id="KW-0812">Transmembrane</keyword>
<name>A0ABT2JYF3_9ACTN</name>
<dbReference type="Gene3D" id="3.30.565.10">
    <property type="entry name" value="Histidine kinase-like ATPase, C-terminal domain"/>
    <property type="match status" value="1"/>
</dbReference>
<evidence type="ECO:0000256" key="6">
    <source>
        <dbReference type="ARBA" id="ARBA00022777"/>
    </source>
</evidence>
<accession>A0ABT2JYF3</accession>
<comment type="caution">
    <text evidence="13">The sequence shown here is derived from an EMBL/GenBank/DDBJ whole genome shotgun (WGS) entry which is preliminary data.</text>
</comment>
<keyword evidence="4" id="KW-0808">Transferase</keyword>
<dbReference type="EMBL" id="JAJAGO010000011">
    <property type="protein sequence ID" value="MCT2592933.1"/>
    <property type="molecule type" value="Genomic_DNA"/>
</dbReference>
<dbReference type="InterPro" id="IPR055558">
    <property type="entry name" value="DUF7134"/>
</dbReference>
<organism evidence="13 14">
    <name type="scientific">Streptomyces gossypii</name>
    <dbReference type="NCBI Taxonomy" id="2883101"/>
    <lineage>
        <taxon>Bacteria</taxon>
        <taxon>Bacillati</taxon>
        <taxon>Actinomycetota</taxon>
        <taxon>Actinomycetes</taxon>
        <taxon>Kitasatosporales</taxon>
        <taxon>Streptomycetaceae</taxon>
        <taxon>Streptomyces</taxon>
    </lineage>
</organism>
<dbReference type="Pfam" id="PF07730">
    <property type="entry name" value="HisKA_3"/>
    <property type="match status" value="1"/>
</dbReference>
<dbReference type="PANTHER" id="PTHR24421">
    <property type="entry name" value="NITRATE/NITRITE SENSOR PROTEIN NARX-RELATED"/>
    <property type="match status" value="1"/>
</dbReference>
<evidence type="ECO:0000313" key="13">
    <source>
        <dbReference type="EMBL" id="MCT2592933.1"/>
    </source>
</evidence>
<keyword evidence="7" id="KW-0067">ATP-binding</keyword>
<dbReference type="InterPro" id="IPR003594">
    <property type="entry name" value="HATPase_dom"/>
</dbReference>
<evidence type="ECO:0000256" key="3">
    <source>
        <dbReference type="ARBA" id="ARBA00022553"/>
    </source>
</evidence>
<dbReference type="Gene3D" id="1.20.5.1930">
    <property type="match status" value="1"/>
</dbReference>
<feature type="domain" description="DUF7134" evidence="12">
    <location>
        <begin position="37"/>
        <end position="188"/>
    </location>
</feature>
<evidence type="ECO:0000259" key="11">
    <source>
        <dbReference type="Pfam" id="PF07730"/>
    </source>
</evidence>
<sequence>MTADAQARSGAEPVQRWPYGDSAVARRIRLSLWRFRDLHARRPWVWDVLLPALLLPAALAEPLGPWQNTAPNPEAPGVMTWLVSAGFLVPLLWRRKAPIFTLWAIALTGVVDGWVGSGMEIGLTRLYITYLIAVRQTSHLGWAAGLGALQSVVLAVRWPDGNFDQTLMSPLMAFAVVILLGVAVRTRRDYTASLVERARQLEIERDQQAQIAAAAERARIAREMHDIIGHNLSVITGLADGGSYVVAKSPARGAQALEAIGTTSRQALGELRRLLGVLHEDAQPQPLRLDPQPALTDLDRLLDGVREAGLPVRCTVRGQVPDLSAGRQLTVYRVVQEALTNILKHSGLDKHSGSNVLADVTADVIVVYGEDGAVEATILDSGRPARGHSPLSRTVSPERRGLNGMRERAALYDGTLEAGPQATGGWRVRLRLPAPAGIGG</sequence>
<dbReference type="CDD" id="cd16917">
    <property type="entry name" value="HATPase_UhpB-NarQ-NarX-like"/>
    <property type="match status" value="1"/>
</dbReference>
<dbReference type="RefSeq" id="WP_260220258.1">
    <property type="nucleotide sequence ID" value="NZ_JAJAGO010000011.1"/>
</dbReference>
<evidence type="ECO:0000256" key="9">
    <source>
        <dbReference type="SAM" id="Phobius"/>
    </source>
</evidence>
<proteinExistence type="predicted"/>
<dbReference type="InterPro" id="IPR050482">
    <property type="entry name" value="Sensor_HK_TwoCompSys"/>
</dbReference>
<evidence type="ECO:0000259" key="10">
    <source>
        <dbReference type="Pfam" id="PF02518"/>
    </source>
</evidence>
<evidence type="ECO:0000256" key="2">
    <source>
        <dbReference type="ARBA" id="ARBA00012438"/>
    </source>
</evidence>
<evidence type="ECO:0000256" key="8">
    <source>
        <dbReference type="ARBA" id="ARBA00023012"/>
    </source>
</evidence>
<evidence type="ECO:0000313" key="14">
    <source>
        <dbReference type="Proteomes" id="UP001156389"/>
    </source>
</evidence>
<keyword evidence="6 13" id="KW-0418">Kinase</keyword>
<evidence type="ECO:0000256" key="1">
    <source>
        <dbReference type="ARBA" id="ARBA00000085"/>
    </source>
</evidence>
<feature type="transmembrane region" description="Helical" evidence="9">
    <location>
        <begin position="44"/>
        <end position="63"/>
    </location>
</feature>
<evidence type="ECO:0000256" key="5">
    <source>
        <dbReference type="ARBA" id="ARBA00022741"/>
    </source>
</evidence>
<dbReference type="Proteomes" id="UP001156389">
    <property type="component" value="Unassembled WGS sequence"/>
</dbReference>
<feature type="transmembrane region" description="Helical" evidence="9">
    <location>
        <begin position="75"/>
        <end position="93"/>
    </location>
</feature>
<dbReference type="SUPFAM" id="SSF55874">
    <property type="entry name" value="ATPase domain of HSP90 chaperone/DNA topoisomerase II/histidine kinase"/>
    <property type="match status" value="1"/>
</dbReference>
<dbReference type="InterPro" id="IPR036890">
    <property type="entry name" value="HATPase_C_sf"/>
</dbReference>
<dbReference type="PANTHER" id="PTHR24421:SF10">
    <property type="entry name" value="NITRATE_NITRITE SENSOR PROTEIN NARQ"/>
    <property type="match status" value="1"/>
</dbReference>
<dbReference type="Pfam" id="PF23539">
    <property type="entry name" value="DUF7134"/>
    <property type="match status" value="1"/>
</dbReference>
<feature type="transmembrane region" description="Helical" evidence="9">
    <location>
        <begin position="100"/>
        <end position="117"/>
    </location>
</feature>
<evidence type="ECO:0000256" key="7">
    <source>
        <dbReference type="ARBA" id="ARBA00022840"/>
    </source>
</evidence>